<evidence type="ECO:0000313" key="8">
    <source>
        <dbReference type="Proteomes" id="UP001500221"/>
    </source>
</evidence>
<accession>A0ABP9PEE5</accession>
<dbReference type="InterPro" id="IPR017039">
    <property type="entry name" value="Virul_fac_BrkB"/>
</dbReference>
<comment type="subcellular location">
    <subcellularLocation>
        <location evidence="1">Cell membrane</location>
        <topology evidence="1">Multi-pass membrane protein</topology>
    </subcellularLocation>
</comment>
<evidence type="ECO:0000256" key="3">
    <source>
        <dbReference type="ARBA" id="ARBA00022692"/>
    </source>
</evidence>
<feature type="transmembrane region" description="Helical" evidence="6">
    <location>
        <begin position="177"/>
        <end position="198"/>
    </location>
</feature>
<evidence type="ECO:0000313" key="7">
    <source>
        <dbReference type="EMBL" id="GAA5145288.1"/>
    </source>
</evidence>
<keyword evidence="5 6" id="KW-0472">Membrane</keyword>
<gene>
    <name evidence="7" type="ORF">GCM10023340_14350</name>
</gene>
<keyword evidence="3 6" id="KW-0812">Transmembrane</keyword>
<evidence type="ECO:0000256" key="4">
    <source>
        <dbReference type="ARBA" id="ARBA00022989"/>
    </source>
</evidence>
<feature type="transmembrane region" description="Helical" evidence="6">
    <location>
        <begin position="210"/>
        <end position="237"/>
    </location>
</feature>
<feature type="transmembrane region" description="Helical" evidence="6">
    <location>
        <begin position="243"/>
        <end position="273"/>
    </location>
</feature>
<evidence type="ECO:0000256" key="6">
    <source>
        <dbReference type="SAM" id="Phobius"/>
    </source>
</evidence>
<feature type="transmembrane region" description="Helical" evidence="6">
    <location>
        <begin position="83"/>
        <end position="104"/>
    </location>
</feature>
<keyword evidence="4 6" id="KW-1133">Transmembrane helix</keyword>
<feature type="transmembrane region" description="Helical" evidence="6">
    <location>
        <begin position="29"/>
        <end position="51"/>
    </location>
</feature>
<keyword evidence="8" id="KW-1185">Reference proteome</keyword>
<sequence length="294" mass="30313">MSTLATLAGHTRLVVGGVRRDLAGAPLPSAAAGLTYFGGIAVVPWALLVMWSSSVVHGDEAAERRWASLAVLVPPDMGGRRPYGALVDAGTHLSLLGALVLLLPASFYGEGLRRACLALRPRDDAPPDTWTGWRGRLLSLPSLAVLVVAGLVALPVLEAARGLAPDGGGGGVGDWLLRVVVGFTVTWLGLALPLAWALRAVAPGRTSWTAALLGGLAIGSFLAGFLQGFLLFLAIPIDVGLPFAGLTVVGAVVAVGLWLFVLHTVVLLGWLLVAEADDPDARATRRRALAGDAA</sequence>
<dbReference type="EMBL" id="BAABKG010000002">
    <property type="protein sequence ID" value="GAA5145288.1"/>
    <property type="molecule type" value="Genomic_DNA"/>
</dbReference>
<reference evidence="8" key="1">
    <citation type="journal article" date="2019" name="Int. J. Syst. Evol. Microbiol.">
        <title>The Global Catalogue of Microorganisms (GCM) 10K type strain sequencing project: providing services to taxonomists for standard genome sequencing and annotation.</title>
        <authorList>
            <consortium name="The Broad Institute Genomics Platform"/>
            <consortium name="The Broad Institute Genome Sequencing Center for Infectious Disease"/>
            <person name="Wu L."/>
            <person name="Ma J."/>
        </authorList>
    </citation>
    <scope>NUCLEOTIDE SEQUENCE [LARGE SCALE GENOMIC DNA]</scope>
    <source>
        <strain evidence="8">JCM 18459</strain>
    </source>
</reference>
<evidence type="ECO:0000256" key="2">
    <source>
        <dbReference type="ARBA" id="ARBA00022475"/>
    </source>
</evidence>
<evidence type="ECO:0000256" key="5">
    <source>
        <dbReference type="ARBA" id="ARBA00023136"/>
    </source>
</evidence>
<evidence type="ECO:0000256" key="1">
    <source>
        <dbReference type="ARBA" id="ARBA00004651"/>
    </source>
</evidence>
<keyword evidence="2" id="KW-1003">Cell membrane</keyword>
<name>A0ABP9PEE5_9ACTN</name>
<proteinExistence type="predicted"/>
<dbReference type="Proteomes" id="UP001500221">
    <property type="component" value="Unassembled WGS sequence"/>
</dbReference>
<comment type="caution">
    <text evidence="7">The sequence shown here is derived from an EMBL/GenBank/DDBJ whole genome shotgun (WGS) entry which is preliminary data.</text>
</comment>
<dbReference type="Pfam" id="PF03631">
    <property type="entry name" value="Virul_fac_BrkB"/>
    <property type="match status" value="1"/>
</dbReference>
<feature type="transmembrane region" description="Helical" evidence="6">
    <location>
        <begin position="137"/>
        <end position="157"/>
    </location>
</feature>
<protein>
    <submittedName>
        <fullName evidence="7">YhjD/YihY/BrkB family envelope integrity protein</fullName>
    </submittedName>
</protein>
<dbReference type="RefSeq" id="WP_345456242.1">
    <property type="nucleotide sequence ID" value="NZ_BAABKG010000002.1"/>
</dbReference>
<organism evidence="7 8">
    <name type="scientific">Nocardioides marinquilinus</name>
    <dbReference type="NCBI Taxonomy" id="1210400"/>
    <lineage>
        <taxon>Bacteria</taxon>
        <taxon>Bacillati</taxon>
        <taxon>Actinomycetota</taxon>
        <taxon>Actinomycetes</taxon>
        <taxon>Propionibacteriales</taxon>
        <taxon>Nocardioidaceae</taxon>
        <taxon>Nocardioides</taxon>
    </lineage>
</organism>